<reference evidence="14" key="1">
    <citation type="submission" date="2025-08" db="UniProtKB">
        <authorList>
            <consortium name="RefSeq"/>
        </authorList>
    </citation>
    <scope>IDENTIFICATION</scope>
</reference>
<dbReference type="InterPro" id="IPR001820">
    <property type="entry name" value="TIMP"/>
</dbReference>
<evidence type="ECO:0000256" key="5">
    <source>
        <dbReference type="ARBA" id="ARBA00022690"/>
    </source>
</evidence>
<proteinExistence type="inferred from homology"/>
<dbReference type="GO" id="GO:0008191">
    <property type="term" value="F:metalloendopeptidase inhibitor activity"/>
    <property type="evidence" value="ECO:0007669"/>
    <property type="project" value="InterPro"/>
</dbReference>
<evidence type="ECO:0000256" key="2">
    <source>
        <dbReference type="ARBA" id="ARBA00011027"/>
    </source>
</evidence>
<dbReference type="OMA" id="WQRNRDY"/>
<evidence type="ECO:0000259" key="12">
    <source>
        <dbReference type="PROSITE" id="PS50189"/>
    </source>
</evidence>
<dbReference type="GO" id="GO:0051045">
    <property type="term" value="P:negative regulation of membrane protein ectodomain proteolysis"/>
    <property type="evidence" value="ECO:0007669"/>
    <property type="project" value="TreeGrafter"/>
</dbReference>
<comment type="subcellular location">
    <subcellularLocation>
        <location evidence="1">Secreted</location>
    </subcellularLocation>
</comment>
<evidence type="ECO:0000256" key="7">
    <source>
        <dbReference type="ARBA" id="ARBA00023215"/>
    </source>
</evidence>
<dbReference type="KEGG" id="aplc:110983663"/>
<evidence type="ECO:0000256" key="9">
    <source>
        <dbReference type="PIRSR" id="PIRSR601820-3"/>
    </source>
</evidence>
<evidence type="ECO:0000256" key="6">
    <source>
        <dbReference type="ARBA" id="ARBA00023157"/>
    </source>
</evidence>
<dbReference type="AlphaFoldDB" id="A0A8B7Z1Y6"/>
<evidence type="ECO:0000256" key="8">
    <source>
        <dbReference type="PIRSR" id="PIRSR601820-1"/>
    </source>
</evidence>
<keyword evidence="8" id="KW-0479">Metal-binding</keyword>
<feature type="signal peptide" evidence="11">
    <location>
        <begin position="1"/>
        <end position="22"/>
    </location>
</feature>
<dbReference type="Gene3D" id="3.90.370.10">
    <property type="entry name" value="Tissue inhibitor of metalloproteinase-1. Chain B, domain 1"/>
    <property type="match status" value="1"/>
</dbReference>
<feature type="chain" id="PRO_5034279902" evidence="11">
    <location>
        <begin position="23"/>
        <end position="277"/>
    </location>
</feature>
<dbReference type="InterPro" id="IPR001134">
    <property type="entry name" value="Netrin_domain"/>
</dbReference>
<keyword evidence="13" id="KW-1185">Reference proteome</keyword>
<name>A0A8B7Z1Y6_ACAPL</name>
<dbReference type="InterPro" id="IPR027465">
    <property type="entry name" value="TIMP_C"/>
</dbReference>
<dbReference type="SUPFAM" id="SSF50242">
    <property type="entry name" value="TIMP-like"/>
    <property type="match status" value="1"/>
</dbReference>
<dbReference type="PANTHER" id="PTHR11844">
    <property type="entry name" value="METALLOPROTEASE INHIBITOR"/>
    <property type="match status" value="1"/>
</dbReference>
<evidence type="ECO:0000256" key="4">
    <source>
        <dbReference type="ARBA" id="ARBA00022608"/>
    </source>
</evidence>
<sequence length="277" mass="31108">MRALCVAVLVGVLFTCMTGSHACSCQRNHPQDQFCRSEFVVKASVVSRQYIYKPTPQPVTEPAPESSSEYSSSVLDEEGNLTEVQGPAELQNRPLAELQNRPPAGLLAPIAMNDFPPSTREDNRPIKLEYTIKVEKVFKGDNYLLERTLAKIYTAPYESLCGLVGLTNDISYIIAGSFYNNELRFGLCSWVVPYKSLPRTQRRGVKLMFKKTCGDCTIGSCYGATCKFVPQEDNRCMVDISMMGNSCEEQHSFCARSRKACKWQRNRDYKQCLSSTP</sequence>
<protein>
    <submittedName>
        <fullName evidence="14">Uncharacterized protein LOC110983663</fullName>
    </submittedName>
</protein>
<feature type="disulfide bond" evidence="9">
    <location>
        <begin position="216"/>
        <end position="261"/>
    </location>
</feature>
<organism evidence="13 14">
    <name type="scientific">Acanthaster planci</name>
    <name type="common">Crown-of-thorns starfish</name>
    <dbReference type="NCBI Taxonomy" id="133434"/>
    <lineage>
        <taxon>Eukaryota</taxon>
        <taxon>Metazoa</taxon>
        <taxon>Echinodermata</taxon>
        <taxon>Eleutherozoa</taxon>
        <taxon>Asterozoa</taxon>
        <taxon>Asteroidea</taxon>
        <taxon>Valvatacea</taxon>
        <taxon>Valvatida</taxon>
        <taxon>Acanthasteridae</taxon>
        <taxon>Acanthaster</taxon>
    </lineage>
</organism>
<keyword evidence="6 9" id="KW-1015">Disulfide bond</keyword>
<evidence type="ECO:0000256" key="3">
    <source>
        <dbReference type="ARBA" id="ARBA00022525"/>
    </source>
</evidence>
<dbReference type="GO" id="GO:0002020">
    <property type="term" value="F:protease binding"/>
    <property type="evidence" value="ECO:0007669"/>
    <property type="project" value="TreeGrafter"/>
</dbReference>
<comment type="similarity">
    <text evidence="2">Belongs to the protease inhibitor I35 (TIMP) family.</text>
</comment>
<dbReference type="PANTHER" id="PTHR11844:SF33">
    <property type="entry name" value="TISSUE INHIBITOR OF METALLOPROTEINASE"/>
    <property type="match status" value="1"/>
</dbReference>
<evidence type="ECO:0000313" key="13">
    <source>
        <dbReference type="Proteomes" id="UP000694845"/>
    </source>
</evidence>
<dbReference type="GO" id="GO:0031012">
    <property type="term" value="C:extracellular matrix"/>
    <property type="evidence" value="ECO:0007669"/>
    <property type="project" value="TreeGrafter"/>
</dbReference>
<dbReference type="GO" id="GO:0046872">
    <property type="term" value="F:metal ion binding"/>
    <property type="evidence" value="ECO:0007669"/>
    <property type="project" value="UniProtKB-KW"/>
</dbReference>
<feature type="region of interest" description="Disordered" evidence="10">
    <location>
        <begin position="54"/>
        <end position="76"/>
    </location>
</feature>
<dbReference type="RefSeq" id="XP_022098790.1">
    <property type="nucleotide sequence ID" value="XM_022243098.1"/>
</dbReference>
<dbReference type="OrthoDB" id="6041373at2759"/>
<dbReference type="GeneID" id="110983663"/>
<keyword evidence="3" id="KW-0964">Secreted</keyword>
<dbReference type="GO" id="GO:0005615">
    <property type="term" value="C:extracellular space"/>
    <property type="evidence" value="ECO:0007669"/>
    <property type="project" value="TreeGrafter"/>
</dbReference>
<gene>
    <name evidence="14" type="primary">LOC110983663</name>
</gene>
<feature type="domain" description="NTR" evidence="12">
    <location>
        <begin position="23"/>
        <end position="213"/>
    </location>
</feature>
<evidence type="ECO:0000256" key="10">
    <source>
        <dbReference type="SAM" id="MobiDB-lite"/>
    </source>
</evidence>
<dbReference type="PROSITE" id="PS50189">
    <property type="entry name" value="NTR"/>
    <property type="match status" value="1"/>
</dbReference>
<keyword evidence="5" id="KW-0646">Protease inhibitor</keyword>
<feature type="disulfide bond" evidence="9">
    <location>
        <begin position="35"/>
        <end position="213"/>
    </location>
</feature>
<keyword evidence="7" id="KW-0481">Metalloenzyme inhibitor</keyword>
<dbReference type="Gene3D" id="2.40.50.120">
    <property type="match status" value="2"/>
</dbReference>
<feature type="disulfide bond" evidence="9">
    <location>
        <begin position="25"/>
        <end position="188"/>
    </location>
</feature>
<evidence type="ECO:0000256" key="1">
    <source>
        <dbReference type="ARBA" id="ARBA00004613"/>
    </source>
</evidence>
<dbReference type="InterPro" id="IPR008993">
    <property type="entry name" value="TIMP-like_OB-fold"/>
</dbReference>
<dbReference type="Proteomes" id="UP000694845">
    <property type="component" value="Unplaced"/>
</dbReference>
<dbReference type="Pfam" id="PF00965">
    <property type="entry name" value="TIMP"/>
    <property type="match status" value="2"/>
</dbReference>
<evidence type="ECO:0000256" key="11">
    <source>
        <dbReference type="SAM" id="SignalP"/>
    </source>
</evidence>
<keyword evidence="4" id="KW-0483">Metalloprotease inhibitor</keyword>
<feature type="binding site" evidence="8">
    <location>
        <position position="23"/>
    </location>
    <ligand>
        <name>Zn(2+)</name>
        <dbReference type="ChEBI" id="CHEBI:29105"/>
        <note>ligand shared with metalloproteinase partner</note>
    </ligand>
</feature>
<accession>A0A8B7Z1Y6</accession>
<keyword evidence="11" id="KW-0732">Signal</keyword>
<dbReference type="SMART" id="SM00206">
    <property type="entry name" value="NTR"/>
    <property type="match status" value="1"/>
</dbReference>
<feature type="disulfide bond" evidence="9">
    <location>
        <begin position="23"/>
        <end position="161"/>
    </location>
</feature>
<feature type="disulfide bond" evidence="9">
    <location>
        <begin position="236"/>
        <end position="254"/>
    </location>
</feature>
<keyword evidence="8" id="KW-0862">Zinc</keyword>
<evidence type="ECO:0000313" key="14">
    <source>
        <dbReference type="RefSeq" id="XP_022098790.1"/>
    </source>
</evidence>
<feature type="disulfide bond" evidence="9">
    <location>
        <begin position="221"/>
        <end position="226"/>
    </location>
</feature>